<organism evidence="1 2">
    <name type="scientific">Sneathia sanguinegens</name>
    <dbReference type="NCBI Taxonomy" id="40543"/>
    <lineage>
        <taxon>Bacteria</taxon>
        <taxon>Fusobacteriati</taxon>
        <taxon>Fusobacteriota</taxon>
        <taxon>Fusobacteriia</taxon>
        <taxon>Fusobacteriales</taxon>
        <taxon>Leptotrichiaceae</taxon>
        <taxon>Sneathia</taxon>
    </lineage>
</organism>
<keyword evidence="2" id="KW-1185">Reference proteome</keyword>
<evidence type="ECO:0000313" key="2">
    <source>
        <dbReference type="Proteomes" id="UP001225134"/>
    </source>
</evidence>
<sequence length="66" mass="8166">MLSEELKKYIKTNIEYQLKNIKNLQFKDLRVLLYNYNKYLERLKIIDDKIETLKKNKWLHCIKCST</sequence>
<gene>
    <name evidence="1" type="ORF">QQA45_04635</name>
</gene>
<dbReference type="EMBL" id="JASSPP010000007">
    <property type="protein sequence ID" value="MDK9580801.1"/>
    <property type="molecule type" value="Genomic_DNA"/>
</dbReference>
<accession>A0ABT7HJU3</accession>
<evidence type="ECO:0000313" key="1">
    <source>
        <dbReference type="EMBL" id="MDK9580801.1"/>
    </source>
</evidence>
<name>A0ABT7HJU3_9FUSO</name>
<dbReference type="RefSeq" id="WP_285153051.1">
    <property type="nucleotide sequence ID" value="NZ_JASSPP010000007.1"/>
</dbReference>
<proteinExistence type="predicted"/>
<dbReference type="Proteomes" id="UP001225134">
    <property type="component" value="Unassembled WGS sequence"/>
</dbReference>
<protein>
    <submittedName>
        <fullName evidence="1">Uncharacterized protein</fullName>
    </submittedName>
</protein>
<reference evidence="1 2" key="1">
    <citation type="submission" date="2023-06" db="EMBL/GenBank/DDBJ databases">
        <title>Antibody response to the Sneathia vaginalis cytopathogenic toxin A during pregnancy.</title>
        <authorList>
            <person name="Mccoy Z.T."/>
            <person name="Serrano M.G."/>
            <person name="Spaine K."/>
            <person name="Edwards D.J."/>
            <person name="Buck G.A."/>
            <person name="Jefferson K."/>
        </authorList>
    </citation>
    <scope>NUCLEOTIDE SEQUENCE [LARGE SCALE GENOMIC DNA]</scope>
    <source>
        <strain evidence="1 2">CCUG 42621</strain>
    </source>
</reference>
<comment type="caution">
    <text evidence="1">The sequence shown here is derived from an EMBL/GenBank/DDBJ whole genome shotgun (WGS) entry which is preliminary data.</text>
</comment>